<dbReference type="RefSeq" id="WP_014857846.1">
    <property type="nucleotide sequence ID" value="NZ_LPUX01000066.1"/>
</dbReference>
<comment type="caution">
    <text evidence="2">The sequence shown here is derived from an EMBL/GenBank/DDBJ whole genome shotgun (WGS) entry which is preliminary data.</text>
</comment>
<reference evidence="2 3" key="1">
    <citation type="journal article" date="2016" name="Int. J. Syst. Evol. Microbiol.">
        <title>Ensifer glycinis sp. nov., an novel rhizobial species associated with Glycine spp.</title>
        <authorList>
            <person name="Yan H."/>
            <person name="Yan J."/>
            <person name="Sui X.H."/>
            <person name="Wang E.T."/>
            <person name="Chen W.X."/>
            <person name="Zhang X.X."/>
            <person name="Chen W.F."/>
        </authorList>
    </citation>
    <scope>NUCLEOTIDE SEQUENCE [LARGE SCALE GENOMIC DNA]</scope>
    <source>
        <strain evidence="2 3">CCBAU 23380</strain>
    </source>
</reference>
<organism evidence="2 3">
    <name type="scientific">Sinorhizobium glycinis</name>
    <dbReference type="NCBI Taxonomy" id="1472378"/>
    <lineage>
        <taxon>Bacteria</taxon>
        <taxon>Pseudomonadati</taxon>
        <taxon>Pseudomonadota</taxon>
        <taxon>Alphaproteobacteria</taxon>
        <taxon>Hyphomicrobiales</taxon>
        <taxon>Rhizobiaceae</taxon>
        <taxon>Sinorhizobium/Ensifer group</taxon>
        <taxon>Sinorhizobium</taxon>
    </lineage>
</organism>
<dbReference type="SMART" id="SM00749">
    <property type="entry name" value="BON"/>
    <property type="match status" value="3"/>
</dbReference>
<feature type="domain" description="BON" evidence="1">
    <location>
        <begin position="151"/>
        <end position="219"/>
    </location>
</feature>
<feature type="domain" description="BON" evidence="1">
    <location>
        <begin position="3"/>
        <end position="71"/>
    </location>
</feature>
<dbReference type="Gene3D" id="3.30.1340.30">
    <property type="match status" value="3"/>
</dbReference>
<feature type="domain" description="BON" evidence="1">
    <location>
        <begin position="78"/>
        <end position="147"/>
    </location>
</feature>
<dbReference type="STRING" id="1472378.AU381_12060"/>
<dbReference type="OrthoDB" id="870892at2"/>
<proteinExistence type="predicted"/>
<evidence type="ECO:0000313" key="3">
    <source>
        <dbReference type="Proteomes" id="UP000094025"/>
    </source>
</evidence>
<gene>
    <name evidence="2" type="ORF">AU381_12060</name>
</gene>
<dbReference type="EMBL" id="LPUX01000066">
    <property type="protein sequence ID" value="OAP35638.1"/>
    <property type="molecule type" value="Genomic_DNA"/>
</dbReference>
<dbReference type="InterPro" id="IPR014004">
    <property type="entry name" value="Transpt-assoc_nodulatn_dom_bac"/>
</dbReference>
<dbReference type="Pfam" id="PF04972">
    <property type="entry name" value="BON"/>
    <property type="match status" value="3"/>
</dbReference>
<keyword evidence="2" id="KW-0808">Transferase</keyword>
<keyword evidence="3" id="KW-1185">Reference proteome</keyword>
<dbReference type="AlphaFoldDB" id="A0A178XK87"/>
<evidence type="ECO:0000313" key="2">
    <source>
        <dbReference type="EMBL" id="OAP35638.1"/>
    </source>
</evidence>
<sequence length="220" mass="24327">MNDDIRLRQDILNELEYEPSLDAANIGVIAEDGIVTLTGHVLSYSERQAAVEAVQRIRGVRAIADDIEVRLPEHKKTADDEIASRVLKILAWRASITEPNEIQVKVRKGLVTLSGMVDRHFQRSAAEKAVRELSGVTGIVNQLKLRPPRVEASEIRRGIEEAFKRNAEIEAENIEVDVSDGHVTLRGRVQNLRAQVMAKRAAWSAPGVTAVDDQLSVVGN</sequence>
<dbReference type="GO" id="GO:0008483">
    <property type="term" value="F:transaminase activity"/>
    <property type="evidence" value="ECO:0007669"/>
    <property type="project" value="UniProtKB-KW"/>
</dbReference>
<keyword evidence="2" id="KW-0032">Aminotransferase</keyword>
<dbReference type="Proteomes" id="UP000094025">
    <property type="component" value="Unassembled WGS sequence"/>
</dbReference>
<dbReference type="PROSITE" id="PS50914">
    <property type="entry name" value="BON"/>
    <property type="match status" value="3"/>
</dbReference>
<dbReference type="PANTHER" id="PTHR34606">
    <property type="entry name" value="BON DOMAIN-CONTAINING PROTEIN"/>
    <property type="match status" value="1"/>
</dbReference>
<evidence type="ECO:0000259" key="1">
    <source>
        <dbReference type="PROSITE" id="PS50914"/>
    </source>
</evidence>
<accession>A0A178XK87</accession>
<dbReference type="InterPro" id="IPR007055">
    <property type="entry name" value="BON_dom"/>
</dbReference>
<name>A0A178XK87_9HYPH</name>
<dbReference type="PANTHER" id="PTHR34606:SF15">
    <property type="entry name" value="BON DOMAIN-CONTAINING PROTEIN"/>
    <property type="match status" value="1"/>
</dbReference>
<dbReference type="InterPro" id="IPR051686">
    <property type="entry name" value="Lipoprotein_DolP"/>
</dbReference>
<protein>
    <submittedName>
        <fullName evidence="2">Ornithine aminotransferase</fullName>
    </submittedName>
</protein>